<sequence length="94" mass="9886">MTAPIPAGSASHWYRTPDGGPRDCRVGFVLSPAGVRAFTREAAFGLVLSPAGGAPEFVLSPARGWCNPAGRHAIPGGKENVFKENDLKHCIESV</sequence>
<proteinExistence type="predicted"/>
<evidence type="ECO:0000313" key="2">
    <source>
        <dbReference type="EMBL" id="QJX01108.1"/>
    </source>
</evidence>
<dbReference type="Proteomes" id="UP000503447">
    <property type="component" value="Chromosome"/>
</dbReference>
<evidence type="ECO:0000313" key="3">
    <source>
        <dbReference type="Proteomes" id="UP000503447"/>
    </source>
</evidence>
<keyword evidence="3" id="KW-1185">Reference proteome</keyword>
<reference evidence="3" key="1">
    <citation type="submission" date="2020-05" db="EMBL/GenBank/DDBJ databases">
        <title>Frigoriglobus tundricola gen. nov., sp. nov., a psychrotolerant cellulolytic planctomycete of the family Gemmataceae with two divergent copies of 16S rRNA gene.</title>
        <authorList>
            <person name="Kulichevskaya I.S."/>
            <person name="Ivanova A.A."/>
            <person name="Naumoff D.G."/>
            <person name="Beletsky A.V."/>
            <person name="Rijpstra W.I.C."/>
            <person name="Sinninghe Damste J.S."/>
            <person name="Mardanov A.V."/>
            <person name="Ravin N.V."/>
            <person name="Dedysh S.N."/>
        </authorList>
    </citation>
    <scope>NUCLEOTIDE SEQUENCE [LARGE SCALE GENOMIC DNA]</scope>
    <source>
        <strain evidence="3">PL17</strain>
    </source>
</reference>
<evidence type="ECO:0000256" key="1">
    <source>
        <dbReference type="SAM" id="MobiDB-lite"/>
    </source>
</evidence>
<accession>A0A6M5Z3Z0</accession>
<organism evidence="2 3">
    <name type="scientific">Frigoriglobus tundricola</name>
    <dbReference type="NCBI Taxonomy" id="2774151"/>
    <lineage>
        <taxon>Bacteria</taxon>
        <taxon>Pseudomonadati</taxon>
        <taxon>Planctomycetota</taxon>
        <taxon>Planctomycetia</taxon>
        <taxon>Gemmatales</taxon>
        <taxon>Gemmataceae</taxon>
        <taxon>Frigoriglobus</taxon>
    </lineage>
</organism>
<gene>
    <name evidence="2" type="ORF">FTUN_8747</name>
</gene>
<protein>
    <submittedName>
        <fullName evidence="2">Uncharacterized protein</fullName>
    </submittedName>
</protein>
<dbReference type="EMBL" id="CP053452">
    <property type="protein sequence ID" value="QJX01108.1"/>
    <property type="molecule type" value="Genomic_DNA"/>
</dbReference>
<dbReference type="AlphaFoldDB" id="A0A6M5Z3Z0"/>
<feature type="region of interest" description="Disordered" evidence="1">
    <location>
        <begin position="1"/>
        <end position="20"/>
    </location>
</feature>
<dbReference type="KEGG" id="ftj:FTUN_8747"/>
<name>A0A6M5Z3Z0_9BACT</name>